<gene>
    <name evidence="2" type="ORF">IU449_21535</name>
</gene>
<name>A0ABS0DF96_9NOCA</name>
<keyword evidence="1" id="KW-0472">Membrane</keyword>
<keyword evidence="3" id="KW-1185">Reference proteome</keyword>
<feature type="transmembrane region" description="Helical" evidence="1">
    <location>
        <begin position="239"/>
        <end position="260"/>
    </location>
</feature>
<protein>
    <recommendedName>
        <fullName evidence="4">DUF998 domain-containing protein</fullName>
    </recommendedName>
</protein>
<feature type="transmembrane region" description="Helical" evidence="1">
    <location>
        <begin position="272"/>
        <end position="290"/>
    </location>
</feature>
<dbReference type="Proteomes" id="UP000707731">
    <property type="component" value="Unassembled WGS sequence"/>
</dbReference>
<accession>A0ABS0DF96</accession>
<reference evidence="2 3" key="1">
    <citation type="submission" date="2020-10" db="EMBL/GenBank/DDBJ databases">
        <title>Identification of Nocardia species via Next-generation sequencing and recognition of intraspecies genetic diversity.</title>
        <authorList>
            <person name="Li P."/>
            <person name="Li P."/>
            <person name="Lu B."/>
        </authorList>
    </citation>
    <scope>NUCLEOTIDE SEQUENCE [LARGE SCALE GENOMIC DNA]</scope>
    <source>
        <strain evidence="2 3">BJ06-0143</strain>
    </source>
</reference>
<dbReference type="EMBL" id="JADLQN010000004">
    <property type="protein sequence ID" value="MBF6357094.1"/>
    <property type="molecule type" value="Genomic_DNA"/>
</dbReference>
<keyword evidence="1" id="KW-1133">Transmembrane helix</keyword>
<evidence type="ECO:0000313" key="2">
    <source>
        <dbReference type="EMBL" id="MBF6357094.1"/>
    </source>
</evidence>
<evidence type="ECO:0008006" key="4">
    <source>
        <dbReference type="Google" id="ProtNLM"/>
    </source>
</evidence>
<comment type="caution">
    <text evidence="2">The sequence shown here is derived from an EMBL/GenBank/DDBJ whole genome shotgun (WGS) entry which is preliminary data.</text>
</comment>
<feature type="transmembrane region" description="Helical" evidence="1">
    <location>
        <begin position="105"/>
        <end position="126"/>
    </location>
</feature>
<evidence type="ECO:0000256" key="1">
    <source>
        <dbReference type="SAM" id="Phobius"/>
    </source>
</evidence>
<feature type="transmembrane region" description="Helical" evidence="1">
    <location>
        <begin position="64"/>
        <end position="85"/>
    </location>
</feature>
<sequence length="298" mass="31764">MVMVAAMASLALFSAVGMVVDDRMLLGVSIWLKPFKFAIAFALYGTTLAWLLNLPHRGSRWTRALGGVFALAGLADVGFIAIQASRGTFSHFNNSDDIINSVGQAIFLYGALGLFVTNLVIGVMLLRQRLTDRPTARAINAGLWLASAGMAIAYLMGFQGDQSARDANGRVVDLSARHTVGATDDHPGMPITQWSVTGGDLRIPHFVGLHALQVLLLSAVVLAALASRVTWLREESARASVMGVLAWGYTGVLALLTWQALRGQPLTHPDPLTAFAAVGLIAATTIRVFAVRSASRVQ</sequence>
<organism evidence="2 3">
    <name type="scientific">Nocardia higoensis</name>
    <dbReference type="NCBI Taxonomy" id="228599"/>
    <lineage>
        <taxon>Bacteria</taxon>
        <taxon>Bacillati</taxon>
        <taxon>Actinomycetota</taxon>
        <taxon>Actinomycetes</taxon>
        <taxon>Mycobacteriales</taxon>
        <taxon>Nocardiaceae</taxon>
        <taxon>Nocardia</taxon>
    </lineage>
</organism>
<keyword evidence="1" id="KW-0812">Transmembrane</keyword>
<proteinExistence type="predicted"/>
<feature type="transmembrane region" description="Helical" evidence="1">
    <location>
        <begin position="35"/>
        <end position="52"/>
    </location>
</feature>
<evidence type="ECO:0000313" key="3">
    <source>
        <dbReference type="Proteomes" id="UP000707731"/>
    </source>
</evidence>
<feature type="transmembrane region" description="Helical" evidence="1">
    <location>
        <begin position="207"/>
        <end position="227"/>
    </location>
</feature>
<feature type="transmembrane region" description="Helical" evidence="1">
    <location>
        <begin position="138"/>
        <end position="156"/>
    </location>
</feature>